<name>Q6AKF6_DESPS</name>
<gene>
    <name evidence="1" type="ordered locus">DP2440</name>
</gene>
<protein>
    <submittedName>
        <fullName evidence="1">Uncharacterized protein</fullName>
    </submittedName>
</protein>
<dbReference type="KEGG" id="dps:DP2440"/>
<dbReference type="HOGENOM" id="CLU_2681748_0_0_7"/>
<evidence type="ECO:0000313" key="2">
    <source>
        <dbReference type="Proteomes" id="UP000000602"/>
    </source>
</evidence>
<accession>Q6AKF6</accession>
<keyword evidence="2" id="KW-1185">Reference proteome</keyword>
<dbReference type="AlphaFoldDB" id="Q6AKF6"/>
<dbReference type="Proteomes" id="UP000000602">
    <property type="component" value="Chromosome"/>
</dbReference>
<proteinExistence type="predicted"/>
<reference evidence="2" key="1">
    <citation type="journal article" date="2004" name="Environ. Microbiol.">
        <title>The genome of Desulfotalea psychrophila, a sulfate-reducing bacterium from permanently cold Arctic sediments.</title>
        <authorList>
            <person name="Rabus R."/>
            <person name="Ruepp A."/>
            <person name="Frickey T."/>
            <person name="Rattei T."/>
            <person name="Fartmann B."/>
            <person name="Stark M."/>
            <person name="Bauer M."/>
            <person name="Zibat A."/>
            <person name="Lombardot T."/>
            <person name="Becker I."/>
            <person name="Amann J."/>
            <person name="Gellner K."/>
            <person name="Teeling H."/>
            <person name="Leuschner W.D."/>
            <person name="Gloeckner F.-O."/>
            <person name="Lupas A.N."/>
            <person name="Amann R."/>
            <person name="Klenk H.-P."/>
        </authorList>
    </citation>
    <scope>NUCLEOTIDE SEQUENCE [LARGE SCALE GENOMIC DNA]</scope>
    <source>
        <strain evidence="2">DSM 12343 / LSv54</strain>
    </source>
</reference>
<sequence>MGIMGRKQSNGSVSKELMLRSKITGRWIKRSDEEIALSENSIPKTLVQIQQNNIYYTDTNLIISNFVKIRYEEK</sequence>
<dbReference type="EMBL" id="CR522870">
    <property type="protein sequence ID" value="CAG37169.1"/>
    <property type="molecule type" value="Genomic_DNA"/>
</dbReference>
<organism evidence="1 2">
    <name type="scientific">Desulfotalea psychrophila (strain LSv54 / DSM 12343)</name>
    <dbReference type="NCBI Taxonomy" id="177439"/>
    <lineage>
        <taxon>Bacteria</taxon>
        <taxon>Pseudomonadati</taxon>
        <taxon>Thermodesulfobacteriota</taxon>
        <taxon>Desulfobulbia</taxon>
        <taxon>Desulfobulbales</taxon>
        <taxon>Desulfocapsaceae</taxon>
        <taxon>Desulfotalea</taxon>
    </lineage>
</organism>
<evidence type="ECO:0000313" key="1">
    <source>
        <dbReference type="EMBL" id="CAG37169.1"/>
    </source>
</evidence>